<evidence type="ECO:0000313" key="2">
    <source>
        <dbReference type="EMBL" id="TDT14974.1"/>
    </source>
</evidence>
<dbReference type="EMBL" id="SOAU01000001">
    <property type="protein sequence ID" value="TDT14974.1"/>
    <property type="molecule type" value="Genomic_DNA"/>
</dbReference>
<dbReference type="Proteomes" id="UP000294558">
    <property type="component" value="Unassembled WGS sequence"/>
</dbReference>
<dbReference type="RefSeq" id="WP_133867470.1">
    <property type="nucleotide sequence ID" value="NZ_SOAU01000001.1"/>
</dbReference>
<keyword evidence="3" id="KW-1185">Reference proteome</keyword>
<protein>
    <submittedName>
        <fullName evidence="2">Uncharacterized protein</fullName>
    </submittedName>
</protein>
<organism evidence="2 3">
    <name type="scientific">Ilumatobacter fluminis</name>
    <dbReference type="NCBI Taxonomy" id="467091"/>
    <lineage>
        <taxon>Bacteria</taxon>
        <taxon>Bacillati</taxon>
        <taxon>Actinomycetota</taxon>
        <taxon>Acidimicrobiia</taxon>
        <taxon>Acidimicrobiales</taxon>
        <taxon>Ilumatobacteraceae</taxon>
        <taxon>Ilumatobacter</taxon>
    </lineage>
</organism>
<name>A0A4R7HWP8_9ACTN</name>
<feature type="region of interest" description="Disordered" evidence="1">
    <location>
        <begin position="105"/>
        <end position="248"/>
    </location>
</feature>
<evidence type="ECO:0000256" key="1">
    <source>
        <dbReference type="SAM" id="MobiDB-lite"/>
    </source>
</evidence>
<feature type="compositionally biased region" description="Basic and acidic residues" evidence="1">
    <location>
        <begin position="105"/>
        <end position="121"/>
    </location>
</feature>
<sequence length="248" mass="25402">MSHESDHTEERLAALGRQSIDPEVRAAHLRRADVAVPATAPRRFGPAAIAAAAVLGFFVGSAGLASAGALPDPAQNVAHDVLGVVKVEVPEGGNRGACVSQAAKIEDKDAKQAAKDACPKGDDDDPDTDDDPETDDEPGGDDTDDAPGKSGDAPGKSGEAPGKSGEAPGRSGEAPGQSGEAPGKSGDAPGQTKHADDPCKGKPPWAGKMSKDERDALKEQFDRSACADDDDTELDDTELDDTELDDDD</sequence>
<dbReference type="AlphaFoldDB" id="A0A4R7HWP8"/>
<feature type="compositionally biased region" description="Acidic residues" evidence="1">
    <location>
        <begin position="227"/>
        <end position="248"/>
    </location>
</feature>
<reference evidence="2 3" key="1">
    <citation type="submission" date="2019-03" db="EMBL/GenBank/DDBJ databases">
        <title>Sequencing the genomes of 1000 actinobacteria strains.</title>
        <authorList>
            <person name="Klenk H.-P."/>
        </authorList>
    </citation>
    <scope>NUCLEOTIDE SEQUENCE [LARGE SCALE GENOMIC DNA]</scope>
    <source>
        <strain evidence="2 3">DSM 18936</strain>
    </source>
</reference>
<evidence type="ECO:0000313" key="3">
    <source>
        <dbReference type="Proteomes" id="UP000294558"/>
    </source>
</evidence>
<gene>
    <name evidence="2" type="ORF">BDK89_0533</name>
</gene>
<accession>A0A4R7HWP8</accession>
<feature type="compositionally biased region" description="Basic and acidic residues" evidence="1">
    <location>
        <begin position="209"/>
        <end position="226"/>
    </location>
</feature>
<comment type="caution">
    <text evidence="2">The sequence shown here is derived from an EMBL/GenBank/DDBJ whole genome shotgun (WGS) entry which is preliminary data.</text>
</comment>
<feature type="compositionally biased region" description="Acidic residues" evidence="1">
    <location>
        <begin position="122"/>
        <end position="145"/>
    </location>
</feature>
<proteinExistence type="predicted"/>